<sequence length="174" mass="19965">MIFTPTSLAGCFLVTPNVLGDHRGWFMRTYCKNSFAEIGHQKEWVQMNHSYTAQKGTVRGMHFQLPPHEEIKLVRCIAGTAYDVIVDLRKNSATYLQWFGAEISARNRQMMYIPEGCAHGFQALTDDVELVYCHSGFYTPEAESGLRYNDPKINIQWPLEPVELSVRDQQHPLL</sequence>
<feature type="active site" description="Proton donor" evidence="5">
    <location>
        <position position="132"/>
    </location>
</feature>
<dbReference type="InterPro" id="IPR000888">
    <property type="entry name" value="RmlC-like"/>
</dbReference>
<dbReference type="PANTHER" id="PTHR21047:SF2">
    <property type="entry name" value="THYMIDINE DIPHOSPHO-4-KETO-RHAMNOSE 3,5-EPIMERASE"/>
    <property type="match status" value="1"/>
</dbReference>
<evidence type="ECO:0000313" key="8">
    <source>
        <dbReference type="EMBL" id="ANH80770.1"/>
    </source>
</evidence>
<comment type="pathway">
    <text evidence="7">Carbohydrate biosynthesis; dTDP-L-rhamnose biosynthesis.</text>
</comment>
<dbReference type="Pfam" id="PF00908">
    <property type="entry name" value="dTDP_sugar_isom"/>
    <property type="match status" value="1"/>
</dbReference>
<dbReference type="GO" id="GO:0000271">
    <property type="term" value="P:polysaccharide biosynthetic process"/>
    <property type="evidence" value="ECO:0007669"/>
    <property type="project" value="TreeGrafter"/>
</dbReference>
<dbReference type="GO" id="GO:0008830">
    <property type="term" value="F:dTDP-4-dehydrorhamnose 3,5-epimerase activity"/>
    <property type="evidence" value="ECO:0007669"/>
    <property type="project" value="UniProtKB-UniRule"/>
</dbReference>
<dbReference type="EMBL" id="CP015772">
    <property type="protein sequence ID" value="ANH80770.1"/>
    <property type="molecule type" value="Genomic_DNA"/>
</dbReference>
<proteinExistence type="inferred from homology"/>
<organism evidence="8 9">
    <name type="scientific">Niabella ginsenosidivorans</name>
    <dbReference type="NCBI Taxonomy" id="1176587"/>
    <lineage>
        <taxon>Bacteria</taxon>
        <taxon>Pseudomonadati</taxon>
        <taxon>Bacteroidota</taxon>
        <taxon>Chitinophagia</taxon>
        <taxon>Chitinophagales</taxon>
        <taxon>Chitinophagaceae</taxon>
        <taxon>Niabella</taxon>
    </lineage>
</organism>
<dbReference type="InterPro" id="IPR011051">
    <property type="entry name" value="RmlC_Cupin_sf"/>
</dbReference>
<keyword evidence="9" id="KW-1185">Reference proteome</keyword>
<evidence type="ECO:0000256" key="4">
    <source>
        <dbReference type="ARBA" id="ARBA00019595"/>
    </source>
</evidence>
<protein>
    <recommendedName>
        <fullName evidence="4 7">dTDP-4-dehydrorhamnose 3,5-epimerase</fullName>
        <ecNumber evidence="3 7">5.1.3.13</ecNumber>
    </recommendedName>
    <alternativeName>
        <fullName evidence="7">Thymidine diphospho-4-keto-rhamnose 3,5-epimerase</fullName>
    </alternativeName>
</protein>
<evidence type="ECO:0000313" key="9">
    <source>
        <dbReference type="Proteomes" id="UP000077667"/>
    </source>
</evidence>
<dbReference type="GO" id="GO:0019305">
    <property type="term" value="P:dTDP-rhamnose biosynthetic process"/>
    <property type="evidence" value="ECO:0007669"/>
    <property type="project" value="UniProtKB-UniRule"/>
</dbReference>
<gene>
    <name evidence="8" type="ORF">A8C56_07050</name>
</gene>
<dbReference type="UniPathway" id="UPA00124"/>
<dbReference type="SUPFAM" id="SSF51182">
    <property type="entry name" value="RmlC-like cupins"/>
    <property type="match status" value="1"/>
</dbReference>
<evidence type="ECO:0000256" key="7">
    <source>
        <dbReference type="RuleBase" id="RU364069"/>
    </source>
</evidence>
<evidence type="ECO:0000256" key="1">
    <source>
        <dbReference type="ARBA" id="ARBA00001298"/>
    </source>
</evidence>
<keyword evidence="7" id="KW-0413">Isomerase</keyword>
<dbReference type="GO" id="GO:0005829">
    <property type="term" value="C:cytosol"/>
    <property type="evidence" value="ECO:0007669"/>
    <property type="project" value="TreeGrafter"/>
</dbReference>
<dbReference type="RefSeq" id="WP_067753825.1">
    <property type="nucleotide sequence ID" value="NZ_CP015772.1"/>
</dbReference>
<dbReference type="KEGG" id="nia:A8C56_07050"/>
<comment type="subunit">
    <text evidence="7">Homodimer.</text>
</comment>
<dbReference type="OrthoDB" id="9800680at2"/>
<feature type="active site" description="Proton acceptor" evidence="5">
    <location>
        <position position="62"/>
    </location>
</feature>
<comment type="function">
    <text evidence="2 7">Catalyzes the epimerization of the C3' and C5'positions of dTDP-6-deoxy-D-xylo-4-hexulose, forming dTDP-6-deoxy-L-lyxo-4-hexulose.</text>
</comment>
<feature type="site" description="Participates in a stacking interaction with the thymidine ring of dTDP-4-oxo-6-deoxyglucose" evidence="6">
    <location>
        <position position="138"/>
    </location>
</feature>
<dbReference type="PANTHER" id="PTHR21047">
    <property type="entry name" value="DTDP-6-DEOXY-D-GLUCOSE-3,5 EPIMERASE"/>
    <property type="match status" value="1"/>
</dbReference>
<evidence type="ECO:0000256" key="5">
    <source>
        <dbReference type="PIRSR" id="PIRSR600888-1"/>
    </source>
</evidence>
<dbReference type="InterPro" id="IPR014710">
    <property type="entry name" value="RmlC-like_jellyroll"/>
</dbReference>
<comment type="similarity">
    <text evidence="7">Belongs to the dTDP-4-dehydrorhamnose 3,5-epimerase family.</text>
</comment>
<evidence type="ECO:0000256" key="6">
    <source>
        <dbReference type="PIRSR" id="PIRSR600888-3"/>
    </source>
</evidence>
<dbReference type="Gene3D" id="2.60.120.10">
    <property type="entry name" value="Jelly Rolls"/>
    <property type="match status" value="1"/>
</dbReference>
<dbReference type="STRING" id="1176587.A8C56_07050"/>
<dbReference type="EC" id="5.1.3.13" evidence="3 7"/>
<evidence type="ECO:0000256" key="3">
    <source>
        <dbReference type="ARBA" id="ARBA00012098"/>
    </source>
</evidence>
<accession>A0A1A9I227</accession>
<name>A0A1A9I227_9BACT</name>
<dbReference type="AlphaFoldDB" id="A0A1A9I227"/>
<dbReference type="NCBIfam" id="TIGR01221">
    <property type="entry name" value="rmlC"/>
    <property type="match status" value="1"/>
</dbReference>
<dbReference type="Proteomes" id="UP000077667">
    <property type="component" value="Chromosome"/>
</dbReference>
<evidence type="ECO:0000256" key="2">
    <source>
        <dbReference type="ARBA" id="ARBA00001997"/>
    </source>
</evidence>
<dbReference type="CDD" id="cd00438">
    <property type="entry name" value="cupin_RmlC"/>
    <property type="match status" value="1"/>
</dbReference>
<reference evidence="8 9" key="1">
    <citation type="submission" date="2016-05" db="EMBL/GenBank/DDBJ databases">
        <title>Niabella ginsenosidivorans BS26 whole genome sequencing.</title>
        <authorList>
            <person name="Im W.T."/>
            <person name="Siddiqi M.Z."/>
        </authorList>
    </citation>
    <scope>NUCLEOTIDE SEQUENCE [LARGE SCALE GENOMIC DNA]</scope>
    <source>
        <strain evidence="8 9">BS26</strain>
    </source>
</reference>
<comment type="catalytic activity">
    <reaction evidence="1 7">
        <text>dTDP-4-dehydro-6-deoxy-alpha-D-glucose = dTDP-4-dehydro-beta-L-rhamnose</text>
        <dbReference type="Rhea" id="RHEA:16969"/>
        <dbReference type="ChEBI" id="CHEBI:57649"/>
        <dbReference type="ChEBI" id="CHEBI:62830"/>
        <dbReference type="EC" id="5.1.3.13"/>
    </reaction>
</comment>